<reference evidence="2" key="1">
    <citation type="submission" date="2005-09" db="EMBL/GenBank/DDBJ databases">
        <title>Annotation of the Aspergillus terreus NIH2624 genome.</title>
        <authorList>
            <person name="Birren B.W."/>
            <person name="Lander E.S."/>
            <person name="Galagan J.E."/>
            <person name="Nusbaum C."/>
            <person name="Devon K."/>
            <person name="Henn M."/>
            <person name="Ma L.-J."/>
            <person name="Jaffe D.B."/>
            <person name="Butler J."/>
            <person name="Alvarez P."/>
            <person name="Gnerre S."/>
            <person name="Grabherr M."/>
            <person name="Kleber M."/>
            <person name="Mauceli E.W."/>
            <person name="Brockman W."/>
            <person name="Rounsley S."/>
            <person name="Young S.K."/>
            <person name="LaButti K."/>
            <person name="Pushparaj V."/>
            <person name="DeCaprio D."/>
            <person name="Crawford M."/>
            <person name="Koehrsen M."/>
            <person name="Engels R."/>
            <person name="Montgomery P."/>
            <person name="Pearson M."/>
            <person name="Howarth C."/>
            <person name="Larson L."/>
            <person name="Luoma S."/>
            <person name="White J."/>
            <person name="Alvarado L."/>
            <person name="Kodira C.D."/>
            <person name="Zeng Q."/>
            <person name="Oleary S."/>
            <person name="Yandava C."/>
            <person name="Denning D.W."/>
            <person name="Nierman W.C."/>
            <person name="Milne T."/>
            <person name="Madden K."/>
        </authorList>
    </citation>
    <scope>NUCLEOTIDE SEQUENCE [LARGE SCALE GENOMIC DNA]</scope>
    <source>
        <strain evidence="2">NIH 2624 / FGSC A1156</strain>
    </source>
</reference>
<organism evidence="1 2">
    <name type="scientific">Aspergillus terreus (strain NIH 2624 / FGSC A1156)</name>
    <dbReference type="NCBI Taxonomy" id="341663"/>
    <lineage>
        <taxon>Eukaryota</taxon>
        <taxon>Fungi</taxon>
        <taxon>Dikarya</taxon>
        <taxon>Ascomycota</taxon>
        <taxon>Pezizomycotina</taxon>
        <taxon>Eurotiomycetes</taxon>
        <taxon>Eurotiomycetidae</taxon>
        <taxon>Eurotiales</taxon>
        <taxon>Aspergillaceae</taxon>
        <taxon>Aspergillus</taxon>
        <taxon>Aspergillus subgen. Circumdati</taxon>
    </lineage>
</organism>
<dbReference type="GeneID" id="4322444"/>
<dbReference type="HOGENOM" id="CLU_045552_0_0_1"/>
<evidence type="ECO:0000313" key="1">
    <source>
        <dbReference type="EMBL" id="EAU32805.1"/>
    </source>
</evidence>
<gene>
    <name evidence="1" type="ORF">ATEG_06261</name>
</gene>
<dbReference type="OrthoDB" id="4276722at2759"/>
<dbReference type="STRING" id="341663.Q0CJ73"/>
<sequence>MSKQGWQQVRSYPDHLGHPVVLEQFIEPDFTPDPSDLLPIQVYSLVSLDEDHQQLRQYLMHSFMHEESKPLFEIYSYCPSDAFACIEHNRREIAYRKQQYRSGVQNLPPLIPQFFRPSDDIPAGFCVLLRSYSYRLGYVEDWDELAEAGEGPDLLYFNRSFPSTYSVVDNMQRLSDFGDPSPYIFELSIERVICQIDIGQIIMNDVFLNAQRPWLQYAMEVDEGEPPDLNPPSEEQIHNQLGHEIAVSGFSLGRAFQISRDADIVTVTNAPEGTSADIQYLVYALFLSHIRDTAGPSLLERTAWFFTAAIVSHLPVSTTLTLKFAIPGSLSSIRQTQTEILSHQTEGRAPGVSFTIGALHIFSAGDGQPPLAHRVTPQQPKDTLIAVQRTLCTPFRVFAVVLDRVRFISEAGVYFYMADWDSSGDLDPDLEVCPDDAQVWRGGAIGEIARRLGMVVLDGLSS</sequence>
<dbReference type="OMA" id="RPAQNEV"/>
<accession>Q0CJ73</accession>
<dbReference type="VEuPathDB" id="FungiDB:ATEG_06261"/>
<proteinExistence type="predicted"/>
<name>Q0CJ73_ASPTN</name>
<dbReference type="RefSeq" id="XP_001215439.1">
    <property type="nucleotide sequence ID" value="XM_001215439.1"/>
</dbReference>
<dbReference type="Proteomes" id="UP000007963">
    <property type="component" value="Unassembled WGS sequence"/>
</dbReference>
<dbReference type="AlphaFoldDB" id="Q0CJ73"/>
<dbReference type="EMBL" id="CH476602">
    <property type="protein sequence ID" value="EAU32805.1"/>
    <property type="molecule type" value="Genomic_DNA"/>
</dbReference>
<evidence type="ECO:0000313" key="2">
    <source>
        <dbReference type="Proteomes" id="UP000007963"/>
    </source>
</evidence>
<protein>
    <submittedName>
        <fullName evidence="1">Uncharacterized protein</fullName>
    </submittedName>
</protein>